<proteinExistence type="inferred from homology"/>
<dbReference type="PRINTS" id="PR01225">
    <property type="entry name" value="EXPANSNFAMLY"/>
</dbReference>
<dbReference type="CDD" id="cd22277">
    <property type="entry name" value="DPBB_EXLB_N"/>
    <property type="match status" value="1"/>
</dbReference>
<comment type="caution">
    <text evidence="5">The sequence shown here is derived from an EMBL/GenBank/DDBJ whole genome shotgun (WGS) entry which is preliminary data.</text>
</comment>
<evidence type="ECO:0000313" key="5">
    <source>
        <dbReference type="EMBL" id="KAK4262542.1"/>
    </source>
</evidence>
<dbReference type="SUPFAM" id="SSF49590">
    <property type="entry name" value="PHL pollen allergen"/>
    <property type="match status" value="1"/>
</dbReference>
<dbReference type="InterPro" id="IPR009009">
    <property type="entry name" value="RlpA-like_DPBB"/>
</dbReference>
<feature type="domain" description="Expansin-like CBD" evidence="4">
    <location>
        <begin position="163"/>
        <end position="244"/>
    </location>
</feature>
<keyword evidence="6" id="KW-1185">Reference proteome</keyword>
<dbReference type="GO" id="GO:0005576">
    <property type="term" value="C:extracellular region"/>
    <property type="evidence" value="ECO:0007669"/>
    <property type="project" value="InterPro"/>
</dbReference>
<feature type="chain" id="PRO_5042289718" description="Expansin-like B1" evidence="2">
    <location>
        <begin position="25"/>
        <end position="248"/>
    </location>
</feature>
<feature type="signal peptide" evidence="2">
    <location>
        <begin position="1"/>
        <end position="24"/>
    </location>
</feature>
<evidence type="ECO:0000259" key="4">
    <source>
        <dbReference type="PROSITE" id="PS50843"/>
    </source>
</evidence>
<dbReference type="InterPro" id="IPR007112">
    <property type="entry name" value="Expansin/allergen_DPBB_dom"/>
</dbReference>
<dbReference type="SUPFAM" id="SSF50685">
    <property type="entry name" value="Barwin-like endoglucanases"/>
    <property type="match status" value="1"/>
</dbReference>
<dbReference type="InterPro" id="IPR036749">
    <property type="entry name" value="Expansin_CBD_sf"/>
</dbReference>
<dbReference type="GO" id="GO:0009653">
    <property type="term" value="P:anatomical structure morphogenesis"/>
    <property type="evidence" value="ECO:0007669"/>
    <property type="project" value="UniProtKB-ARBA"/>
</dbReference>
<protein>
    <recommendedName>
        <fullName evidence="7">Expansin-like B1</fullName>
    </recommendedName>
</protein>
<accession>A0AAE1J2B9</accession>
<evidence type="ECO:0000256" key="1">
    <source>
        <dbReference type="RuleBase" id="RU003460"/>
    </source>
</evidence>
<dbReference type="PANTHER" id="PTHR31692:SF2">
    <property type="entry name" value="EXPANSIN-LIKE B1"/>
    <property type="match status" value="1"/>
</dbReference>
<gene>
    <name evidence="5" type="ORF">QN277_028091</name>
</gene>
<dbReference type="PROSITE" id="PS50842">
    <property type="entry name" value="EXPANSIN_EG45"/>
    <property type="match status" value="1"/>
</dbReference>
<evidence type="ECO:0008006" key="7">
    <source>
        <dbReference type="Google" id="ProtNLM"/>
    </source>
</evidence>
<dbReference type="InterPro" id="IPR036908">
    <property type="entry name" value="RlpA-like_sf"/>
</dbReference>
<dbReference type="AlphaFoldDB" id="A0AAE1J2B9"/>
<name>A0AAE1J2B9_9FABA</name>
<evidence type="ECO:0000259" key="3">
    <source>
        <dbReference type="PROSITE" id="PS50842"/>
    </source>
</evidence>
<dbReference type="InterPro" id="IPR007118">
    <property type="entry name" value="Expan_Lol_pI"/>
</dbReference>
<evidence type="ECO:0000313" key="6">
    <source>
        <dbReference type="Proteomes" id="UP001293593"/>
    </source>
</evidence>
<reference evidence="5" key="1">
    <citation type="submission" date="2023-10" db="EMBL/GenBank/DDBJ databases">
        <title>Chromosome-level genome of the transformable northern wattle, Acacia crassicarpa.</title>
        <authorList>
            <person name="Massaro I."/>
            <person name="Sinha N.R."/>
            <person name="Poethig S."/>
            <person name="Leichty A.R."/>
        </authorList>
    </citation>
    <scope>NUCLEOTIDE SEQUENCE</scope>
    <source>
        <strain evidence="5">Acra3RX</strain>
        <tissue evidence="5">Leaf</tissue>
    </source>
</reference>
<dbReference type="PROSITE" id="PS50843">
    <property type="entry name" value="EXPANSIN_CBD"/>
    <property type="match status" value="1"/>
</dbReference>
<dbReference type="Pfam" id="PF03330">
    <property type="entry name" value="DPBB_1"/>
    <property type="match status" value="1"/>
</dbReference>
<dbReference type="InterPro" id="IPR007117">
    <property type="entry name" value="Expansin_CBD"/>
</dbReference>
<organism evidence="5 6">
    <name type="scientific">Acacia crassicarpa</name>
    <name type="common">northern wattle</name>
    <dbReference type="NCBI Taxonomy" id="499986"/>
    <lineage>
        <taxon>Eukaryota</taxon>
        <taxon>Viridiplantae</taxon>
        <taxon>Streptophyta</taxon>
        <taxon>Embryophyta</taxon>
        <taxon>Tracheophyta</taxon>
        <taxon>Spermatophyta</taxon>
        <taxon>Magnoliopsida</taxon>
        <taxon>eudicotyledons</taxon>
        <taxon>Gunneridae</taxon>
        <taxon>Pentapetalae</taxon>
        <taxon>rosids</taxon>
        <taxon>fabids</taxon>
        <taxon>Fabales</taxon>
        <taxon>Fabaceae</taxon>
        <taxon>Caesalpinioideae</taxon>
        <taxon>mimosoid clade</taxon>
        <taxon>Acacieae</taxon>
        <taxon>Acacia</taxon>
    </lineage>
</organism>
<dbReference type="Gene3D" id="2.60.40.760">
    <property type="entry name" value="Expansin, cellulose-binding-like domain"/>
    <property type="match status" value="1"/>
</dbReference>
<sequence length="248" mass="27204">MELNSKYQVGLVCVMLLLPALCLSQGFTESRATFYSTPDGYGTPTGACGYGDYGRSVNYGKVAGVSGLWRGGAGCGACYQVRCKDSRLCDDYGTMVVATDYGAGDRTDFIMSPNAFSKLGRNPSASAELKKYGTVDMEYRRVPCTYGGYNVRIKIHESSRYPDYLALVIQYVPGMKDVTAVEIYDNDRHEWKAMRRVYGAVFDIVGAPSGPLKLRLQFSGRTGWVQSSKSVIPGDWKIGASYDSQVHV</sequence>
<dbReference type="Gene3D" id="2.40.40.10">
    <property type="entry name" value="RlpA-like domain"/>
    <property type="match status" value="1"/>
</dbReference>
<feature type="domain" description="Expansin-like EG45" evidence="3">
    <location>
        <begin position="45"/>
        <end position="149"/>
    </location>
</feature>
<dbReference type="Proteomes" id="UP001293593">
    <property type="component" value="Unassembled WGS sequence"/>
</dbReference>
<keyword evidence="2" id="KW-0732">Signal</keyword>
<dbReference type="Pfam" id="PF01357">
    <property type="entry name" value="Expansin_C"/>
    <property type="match status" value="1"/>
</dbReference>
<dbReference type="PANTHER" id="PTHR31692">
    <property type="entry name" value="EXPANSIN-B3"/>
    <property type="match status" value="1"/>
</dbReference>
<comment type="similarity">
    <text evidence="1">Belongs to the expansin family.</text>
</comment>
<dbReference type="EMBL" id="JAWXYG010000009">
    <property type="protein sequence ID" value="KAK4262542.1"/>
    <property type="molecule type" value="Genomic_DNA"/>
</dbReference>
<evidence type="ECO:0000256" key="2">
    <source>
        <dbReference type="SAM" id="SignalP"/>
    </source>
</evidence>